<feature type="transmembrane region" description="Helical" evidence="11">
    <location>
        <begin position="12"/>
        <end position="34"/>
    </location>
</feature>
<evidence type="ECO:0000256" key="3">
    <source>
        <dbReference type="ARBA" id="ARBA00021237"/>
    </source>
</evidence>
<evidence type="ECO:0000256" key="7">
    <source>
        <dbReference type="ARBA" id="ARBA00022989"/>
    </source>
</evidence>
<evidence type="ECO:0000256" key="9">
    <source>
        <dbReference type="ARBA" id="ARBA00023139"/>
    </source>
</evidence>
<reference evidence="12 13" key="1">
    <citation type="journal article" date="2020" name="Microorganisms">
        <title>Osmotic Adaptation and Compatible Solute Biosynthesis of Phototrophic Bacteria as Revealed from Genome Analyses.</title>
        <authorList>
            <person name="Imhoff J.F."/>
            <person name="Rahn T."/>
            <person name="Kunzel S."/>
            <person name="Keller A."/>
            <person name="Neulinger S.C."/>
        </authorList>
    </citation>
    <scope>NUCLEOTIDE SEQUENCE [LARGE SCALE GENOMIC DNA]</scope>
    <source>
        <strain evidence="12 13">DSM 21303</strain>
    </source>
</reference>
<evidence type="ECO:0000313" key="12">
    <source>
        <dbReference type="EMBL" id="MBK1643884.1"/>
    </source>
</evidence>
<evidence type="ECO:0000256" key="5">
    <source>
        <dbReference type="ARBA" id="ARBA00022692"/>
    </source>
</evidence>
<evidence type="ECO:0000256" key="4">
    <source>
        <dbReference type="ARBA" id="ARBA00022475"/>
    </source>
</evidence>
<feature type="transmembrane region" description="Helical" evidence="11">
    <location>
        <begin position="46"/>
        <end position="65"/>
    </location>
</feature>
<dbReference type="Pfam" id="PF17090">
    <property type="entry name" value="Ytca"/>
    <property type="match status" value="1"/>
</dbReference>
<keyword evidence="9" id="KW-0564">Palmitate</keyword>
<keyword evidence="6" id="KW-0732">Signal</keyword>
<keyword evidence="13" id="KW-1185">Reference proteome</keyword>
<keyword evidence="4" id="KW-1003">Cell membrane</keyword>
<evidence type="ECO:0000256" key="2">
    <source>
        <dbReference type="ARBA" id="ARBA00008208"/>
    </source>
</evidence>
<keyword evidence="7 11" id="KW-1133">Transmembrane helix</keyword>
<dbReference type="RefSeq" id="WP_200386694.1">
    <property type="nucleotide sequence ID" value="NZ_NRSD01000003.1"/>
</dbReference>
<organism evidence="12 13">
    <name type="scientific">Thiocapsa imhoffii</name>
    <dbReference type="NCBI Taxonomy" id="382777"/>
    <lineage>
        <taxon>Bacteria</taxon>
        <taxon>Pseudomonadati</taxon>
        <taxon>Pseudomonadota</taxon>
        <taxon>Gammaproteobacteria</taxon>
        <taxon>Chromatiales</taxon>
        <taxon>Chromatiaceae</taxon>
        <taxon>Thiocapsa</taxon>
    </lineage>
</organism>
<gene>
    <name evidence="12" type="ORF">CKO25_04240</name>
</gene>
<dbReference type="GO" id="GO:0016020">
    <property type="term" value="C:membrane"/>
    <property type="evidence" value="ECO:0007669"/>
    <property type="project" value="UniProtKB-SubCell"/>
</dbReference>
<accession>A0A9X0WGI9</accession>
<keyword evidence="5 11" id="KW-0812">Transmembrane</keyword>
<evidence type="ECO:0000256" key="8">
    <source>
        <dbReference type="ARBA" id="ARBA00023136"/>
    </source>
</evidence>
<evidence type="ECO:0000256" key="1">
    <source>
        <dbReference type="ARBA" id="ARBA00004141"/>
    </source>
</evidence>
<keyword evidence="10" id="KW-0449">Lipoprotein</keyword>
<dbReference type="EMBL" id="NRSD01000003">
    <property type="protein sequence ID" value="MBK1643884.1"/>
    <property type="molecule type" value="Genomic_DNA"/>
</dbReference>
<protein>
    <recommendedName>
        <fullName evidence="3">Uncharacterized protein YtcA</fullName>
    </recommendedName>
</protein>
<dbReference type="Proteomes" id="UP001138802">
    <property type="component" value="Unassembled WGS sequence"/>
</dbReference>
<sequence>MSPALPFFGAYFPSWLIFATIGILGSVLVRVVLIHFGLDEGIPFRTLVYIALACLIAFTLAATAIGP</sequence>
<keyword evidence="8 11" id="KW-0472">Membrane</keyword>
<proteinExistence type="inferred from homology"/>
<comment type="caution">
    <text evidence="12">The sequence shown here is derived from an EMBL/GenBank/DDBJ whole genome shotgun (WGS) entry which is preliminary data.</text>
</comment>
<comment type="similarity">
    <text evidence="2">Belongs to the YtcA family.</text>
</comment>
<evidence type="ECO:0000256" key="10">
    <source>
        <dbReference type="ARBA" id="ARBA00023288"/>
    </source>
</evidence>
<evidence type="ECO:0000256" key="6">
    <source>
        <dbReference type="ARBA" id="ARBA00022729"/>
    </source>
</evidence>
<comment type="subcellular location">
    <subcellularLocation>
        <location evidence="1">Membrane</location>
        <topology evidence="1">Multi-pass membrane protein</topology>
    </subcellularLocation>
</comment>
<dbReference type="InterPro" id="IPR031381">
    <property type="entry name" value="YtcA"/>
</dbReference>
<evidence type="ECO:0000313" key="13">
    <source>
        <dbReference type="Proteomes" id="UP001138802"/>
    </source>
</evidence>
<dbReference type="AlphaFoldDB" id="A0A9X0WGI9"/>
<evidence type="ECO:0000256" key="11">
    <source>
        <dbReference type="SAM" id="Phobius"/>
    </source>
</evidence>
<name>A0A9X0WGI9_9GAMM</name>